<dbReference type="Pfam" id="PF00505">
    <property type="entry name" value="HMG_box"/>
    <property type="match status" value="2"/>
</dbReference>
<feature type="DNA-binding region" description="HMG box" evidence="3">
    <location>
        <begin position="54"/>
        <end position="122"/>
    </location>
</feature>
<evidence type="ECO:0000256" key="3">
    <source>
        <dbReference type="PROSITE-ProRule" id="PRU00267"/>
    </source>
</evidence>
<feature type="domain" description="HMG box" evidence="5">
    <location>
        <begin position="144"/>
        <end position="212"/>
    </location>
</feature>
<evidence type="ECO:0000256" key="2">
    <source>
        <dbReference type="ARBA" id="ARBA00023242"/>
    </source>
</evidence>
<keyword evidence="1 3" id="KW-0238">DNA-binding</keyword>
<feature type="compositionally biased region" description="Basic and acidic residues" evidence="4">
    <location>
        <begin position="96"/>
        <end position="107"/>
    </location>
</feature>
<dbReference type="InterPro" id="IPR050342">
    <property type="entry name" value="HMGB"/>
</dbReference>
<dbReference type="EMBL" id="HBFW01005494">
    <property type="protein sequence ID" value="CAD8932509.1"/>
    <property type="molecule type" value="Transcribed_RNA"/>
</dbReference>
<evidence type="ECO:0000259" key="5">
    <source>
        <dbReference type="PROSITE" id="PS50118"/>
    </source>
</evidence>
<reference evidence="6" key="1">
    <citation type="submission" date="2021-01" db="EMBL/GenBank/DDBJ databases">
        <authorList>
            <person name="Corre E."/>
            <person name="Pelletier E."/>
            <person name="Niang G."/>
            <person name="Scheremetjew M."/>
            <person name="Finn R."/>
            <person name="Kale V."/>
            <person name="Holt S."/>
            <person name="Cochrane G."/>
            <person name="Meng A."/>
            <person name="Brown T."/>
            <person name="Cohen L."/>
        </authorList>
    </citation>
    <scope>NUCLEOTIDE SEQUENCE</scope>
    <source>
        <strain evidence="6">ECT3854</strain>
    </source>
</reference>
<feature type="compositionally biased region" description="Acidic residues" evidence="4">
    <location>
        <begin position="1"/>
        <end position="35"/>
    </location>
</feature>
<dbReference type="SUPFAM" id="SSF47095">
    <property type="entry name" value="HMG-box"/>
    <property type="match status" value="2"/>
</dbReference>
<dbReference type="FunFam" id="1.10.30.10:FF:000016">
    <property type="entry name" value="FACT complex subunit SSRP1"/>
    <property type="match status" value="2"/>
</dbReference>
<feature type="compositionally biased region" description="Basic residues" evidence="4">
    <location>
        <begin position="38"/>
        <end position="48"/>
    </location>
</feature>
<feature type="region of interest" description="Disordered" evidence="4">
    <location>
        <begin position="95"/>
        <end position="146"/>
    </location>
</feature>
<evidence type="ECO:0000256" key="1">
    <source>
        <dbReference type="ARBA" id="ARBA00023125"/>
    </source>
</evidence>
<dbReference type="PANTHER" id="PTHR48112">
    <property type="entry name" value="HIGH MOBILITY GROUP PROTEIN DSP1"/>
    <property type="match status" value="1"/>
</dbReference>
<gene>
    <name evidence="6" type="ORF">CTEN0397_LOCUS3536</name>
</gene>
<dbReference type="Gene3D" id="1.10.30.10">
    <property type="entry name" value="High mobility group box domain"/>
    <property type="match status" value="2"/>
</dbReference>
<proteinExistence type="predicted"/>
<feature type="region of interest" description="Disordered" evidence="4">
    <location>
        <begin position="188"/>
        <end position="215"/>
    </location>
</feature>
<feature type="DNA-binding region" description="HMG box" evidence="3">
    <location>
        <begin position="144"/>
        <end position="212"/>
    </location>
</feature>
<dbReference type="GO" id="GO:0003677">
    <property type="term" value="F:DNA binding"/>
    <property type="evidence" value="ECO:0007669"/>
    <property type="project" value="UniProtKB-UniRule"/>
</dbReference>
<sequence length="215" mass="25162">MAPSDYDDEDDEGVEDDEDVEEEEEEDADEEEEEELPKKKRSAPKKKGRDPNKPKRNMSAFFLYSQANRAQVKEDNPEAPFGDIAKILSAQYKALGPKEKEKWEKKAAKDKKRYQREMENYDPPEEYEESSRKGKKAKKDPNKPKRNMSAYFLYSVAVRPQVKEDNPDASFGQIAKLISSQYKQLGGKEREKWERRAAEDKERYEAEMEEYNASR</sequence>
<evidence type="ECO:0000256" key="4">
    <source>
        <dbReference type="SAM" id="MobiDB-lite"/>
    </source>
</evidence>
<organism evidence="6">
    <name type="scientific">Cyclophora tenuis</name>
    <name type="common">Marine diatom</name>
    <dbReference type="NCBI Taxonomy" id="216820"/>
    <lineage>
        <taxon>Eukaryota</taxon>
        <taxon>Sar</taxon>
        <taxon>Stramenopiles</taxon>
        <taxon>Ochrophyta</taxon>
        <taxon>Bacillariophyta</taxon>
        <taxon>Fragilariophyceae</taxon>
        <taxon>Fragilariophycidae</taxon>
        <taxon>Cyclophorales</taxon>
        <taxon>Cyclophoraceae</taxon>
        <taxon>Cyclophora</taxon>
    </lineage>
</organism>
<dbReference type="PRINTS" id="PR00886">
    <property type="entry name" value="HIGHMOBLTY12"/>
</dbReference>
<protein>
    <recommendedName>
        <fullName evidence="5">HMG box domain-containing protein</fullName>
    </recommendedName>
</protein>
<name>A0A7S1D0A0_CYCTE</name>
<feature type="region of interest" description="Disordered" evidence="4">
    <location>
        <begin position="1"/>
        <end position="62"/>
    </location>
</feature>
<dbReference type="GO" id="GO:0005634">
    <property type="term" value="C:nucleus"/>
    <property type="evidence" value="ECO:0007669"/>
    <property type="project" value="UniProtKB-UniRule"/>
</dbReference>
<dbReference type="InterPro" id="IPR009071">
    <property type="entry name" value="HMG_box_dom"/>
</dbReference>
<evidence type="ECO:0000313" key="6">
    <source>
        <dbReference type="EMBL" id="CAD8932509.1"/>
    </source>
</evidence>
<dbReference type="InterPro" id="IPR036910">
    <property type="entry name" value="HMG_box_dom_sf"/>
</dbReference>
<dbReference type="SMART" id="SM00398">
    <property type="entry name" value="HMG"/>
    <property type="match status" value="2"/>
</dbReference>
<keyword evidence="2 3" id="KW-0539">Nucleus</keyword>
<feature type="domain" description="HMG box" evidence="5">
    <location>
        <begin position="54"/>
        <end position="122"/>
    </location>
</feature>
<dbReference type="AlphaFoldDB" id="A0A7S1D0A0"/>
<accession>A0A7S1D0A0</accession>
<feature type="compositionally biased region" description="Basic and acidic residues" evidence="4">
    <location>
        <begin position="188"/>
        <end position="206"/>
    </location>
</feature>
<dbReference type="PROSITE" id="PS50118">
    <property type="entry name" value="HMG_BOX_2"/>
    <property type="match status" value="2"/>
</dbReference>